<gene>
    <name evidence="1" type="ORF">OM33_06310</name>
</gene>
<evidence type="ECO:0000313" key="1">
    <source>
        <dbReference type="EMBL" id="AIY64803.1"/>
    </source>
</evidence>
<dbReference type="HOGENOM" id="CLU_104186_0_0_6"/>
<dbReference type="Proteomes" id="UP000030341">
    <property type="component" value="Chromosome 1"/>
</dbReference>
<dbReference type="AlphaFoldDB" id="A0A0A7EE37"/>
<dbReference type="STRING" id="1348114.OM33_06310"/>
<proteinExistence type="predicted"/>
<evidence type="ECO:0008006" key="3">
    <source>
        <dbReference type="Google" id="ProtNLM"/>
    </source>
</evidence>
<sequence>MFLFLKPVMAEQPTTTLVFNKPLDTKISRTLIKRLQSAYQAIGIEIKVVDFDHKSSLSAANAGELDGQIGRVIGISKEYPNLIASVTPLMNLNLVLITNKNSCTNCQLSDLKTISHNASYPFAQKYIEQENYQGEVITNSNLTSQLHMLRNQTIDGILVLEYLLEHQIEQRTFDFFERKIVSQKPIHHYLHRKHQAILIKLDQQLMQNTWAQLDHKKPK</sequence>
<accession>A0A0A7EE37</accession>
<name>A0A0A7EE37_9GAMM</name>
<keyword evidence="2" id="KW-1185">Reference proteome</keyword>
<dbReference type="EMBL" id="CP009888">
    <property type="protein sequence ID" value="AIY64803.1"/>
    <property type="molecule type" value="Genomic_DNA"/>
</dbReference>
<reference evidence="1 2" key="1">
    <citation type="submission" date="2014-11" db="EMBL/GenBank/DDBJ databases">
        <title>Complete Genome Sequence of Pseudoalteromonas sp. Strain OCN003 Isolated from Kaneohe Bay, Oahu, Hawaii.</title>
        <authorList>
            <person name="Beurmann S."/>
            <person name="Videau P."/>
            <person name="Ushijima B."/>
            <person name="Smith A.M."/>
            <person name="Aeby G.S."/>
            <person name="Callahan S.M."/>
            <person name="Belcaid M."/>
        </authorList>
    </citation>
    <scope>NUCLEOTIDE SEQUENCE [LARGE SCALE GENOMIC DNA]</scope>
    <source>
        <strain evidence="1 2">OCN003</strain>
    </source>
</reference>
<dbReference type="KEGG" id="pseo:OM33_06310"/>
<dbReference type="SUPFAM" id="SSF53850">
    <property type="entry name" value="Periplasmic binding protein-like II"/>
    <property type="match status" value="1"/>
</dbReference>
<organism evidence="1 2">
    <name type="scientific">Pseudoalteromonas piratica</name>
    <dbReference type="NCBI Taxonomy" id="1348114"/>
    <lineage>
        <taxon>Bacteria</taxon>
        <taxon>Pseudomonadati</taxon>
        <taxon>Pseudomonadota</taxon>
        <taxon>Gammaproteobacteria</taxon>
        <taxon>Alteromonadales</taxon>
        <taxon>Pseudoalteromonadaceae</taxon>
        <taxon>Pseudoalteromonas</taxon>
    </lineage>
</organism>
<dbReference type="eggNOG" id="ENOG502ZBNV">
    <property type="taxonomic scope" value="Bacteria"/>
</dbReference>
<dbReference type="OrthoDB" id="6838256at2"/>
<evidence type="ECO:0000313" key="2">
    <source>
        <dbReference type="Proteomes" id="UP000030341"/>
    </source>
</evidence>
<protein>
    <recommendedName>
        <fullName evidence="3">Solute-binding protein family 3/N-terminal domain-containing protein</fullName>
    </recommendedName>
</protein>
<dbReference type="Gene3D" id="3.40.190.10">
    <property type="entry name" value="Periplasmic binding protein-like II"/>
    <property type="match status" value="2"/>
</dbReference>